<name>A0A4R2P135_9FLAO</name>
<proteinExistence type="predicted"/>
<reference evidence="2 3" key="1">
    <citation type="submission" date="2019-03" db="EMBL/GenBank/DDBJ databases">
        <title>Genomic Encyclopedia of Type Strains, Phase IV (KMG-IV): sequencing the most valuable type-strain genomes for metagenomic binning, comparative biology and taxonomic classification.</title>
        <authorList>
            <person name="Goeker M."/>
        </authorList>
    </citation>
    <scope>NUCLEOTIDE SEQUENCE [LARGE SCALE GENOMIC DNA]</scope>
    <source>
        <strain evidence="2 3">DSM 14836</strain>
    </source>
</reference>
<sequence>MKIINKLSSFKLFFFLFAVVSFYNCKSTYKTQAFLQENIPPKPDYTKESSWAVLPEKYTEEFKQYASTNIDKLQTDVFYVYPTLISDKKDVRWNVPITDSEQNDKVLNKAVLMQASAFATAGKVYVPYYRQAHIRSYRMFNQGGKEAQELAYSDVKNAFEIYLKKYNNGRPIIIVGHSQGTTHTSRLLKEFFDGKPLQSKLIAAYIPGIRMKADTYTSIQPMTTPNETGGFVSWNTYKKGHYPKKDKDWYKGSVTTNPITWDNSKETTLEEHKGFLYTNGKIYDEALSIKITDGLVWSSNPKFPMCFFMSFLKNYHAGDINLFWQDIRDNAVLRVNTWLKEHE</sequence>
<feature type="chain" id="PRO_5020574503" evidence="1">
    <location>
        <begin position="24"/>
        <end position="343"/>
    </location>
</feature>
<accession>A0A4R2P135</accession>
<dbReference type="Pfam" id="PF11288">
    <property type="entry name" value="DUF3089"/>
    <property type="match status" value="1"/>
</dbReference>
<keyword evidence="3" id="KW-1185">Reference proteome</keyword>
<dbReference type="EMBL" id="SLXM01000001">
    <property type="protein sequence ID" value="TCP28217.1"/>
    <property type="molecule type" value="Genomic_DNA"/>
</dbReference>
<dbReference type="OrthoDB" id="1521787at2"/>
<evidence type="ECO:0000256" key="1">
    <source>
        <dbReference type="SAM" id="SignalP"/>
    </source>
</evidence>
<keyword evidence="1" id="KW-0732">Signal</keyword>
<dbReference type="InterPro" id="IPR029058">
    <property type="entry name" value="AB_hydrolase_fold"/>
</dbReference>
<dbReference type="Proteomes" id="UP000294564">
    <property type="component" value="Unassembled WGS sequence"/>
</dbReference>
<gene>
    <name evidence="2" type="ORF">EV195_101379</name>
</gene>
<protein>
    <submittedName>
        <fullName evidence="2">DUF3089 family protein</fullName>
    </submittedName>
</protein>
<dbReference type="SUPFAM" id="SSF53474">
    <property type="entry name" value="alpha/beta-Hydrolases"/>
    <property type="match status" value="1"/>
</dbReference>
<dbReference type="InterPro" id="IPR021440">
    <property type="entry name" value="DUF3089"/>
</dbReference>
<dbReference type="AlphaFoldDB" id="A0A4R2P135"/>
<feature type="signal peptide" evidence="1">
    <location>
        <begin position="1"/>
        <end position="23"/>
    </location>
</feature>
<evidence type="ECO:0000313" key="2">
    <source>
        <dbReference type="EMBL" id="TCP28217.1"/>
    </source>
</evidence>
<dbReference type="RefSeq" id="WP_132792121.1">
    <property type="nucleotide sequence ID" value="NZ_SLXM01000001.1"/>
</dbReference>
<comment type="caution">
    <text evidence="2">The sequence shown here is derived from an EMBL/GenBank/DDBJ whole genome shotgun (WGS) entry which is preliminary data.</text>
</comment>
<evidence type="ECO:0000313" key="3">
    <source>
        <dbReference type="Proteomes" id="UP000294564"/>
    </source>
</evidence>
<organism evidence="2 3">
    <name type="scientific">Tenacibaculum skagerrakense</name>
    <dbReference type="NCBI Taxonomy" id="186571"/>
    <lineage>
        <taxon>Bacteria</taxon>
        <taxon>Pseudomonadati</taxon>
        <taxon>Bacteroidota</taxon>
        <taxon>Flavobacteriia</taxon>
        <taxon>Flavobacteriales</taxon>
        <taxon>Flavobacteriaceae</taxon>
        <taxon>Tenacibaculum</taxon>
    </lineage>
</organism>